<reference evidence="4 5" key="1">
    <citation type="submission" date="2018-08" db="EMBL/GenBank/DDBJ databases">
        <title>Bacillus jemisoniae sp. nov., Bacillus chryseoplanitiae sp. nov., Bacillus resnikiae sp. nov., and Bacillus frankliniae sp. nov., isolated from Viking spacecraft and associated surfaces.</title>
        <authorList>
            <person name="Seuylemezian A."/>
            <person name="Vaishampayan P."/>
        </authorList>
    </citation>
    <scope>NUCLEOTIDE SEQUENCE [LARGE SCALE GENOMIC DNA]</scope>
    <source>
        <strain evidence="4 5">MA001</strain>
    </source>
</reference>
<dbReference type="InterPro" id="IPR025711">
    <property type="entry name" value="PepSY"/>
</dbReference>
<name>A0A398BPP1_9BACI</name>
<gene>
    <name evidence="4" type="primary">ypeB</name>
    <name evidence="4" type="ORF">D1953_01430</name>
</gene>
<dbReference type="NCBIfam" id="TIGR02889">
    <property type="entry name" value="spore_YpeB"/>
    <property type="match status" value="1"/>
</dbReference>
<accession>A0A398BPP1</accession>
<dbReference type="InterPro" id="IPR014239">
    <property type="entry name" value="YpeB_PepSY1-2"/>
</dbReference>
<evidence type="ECO:0000259" key="2">
    <source>
        <dbReference type="Pfam" id="PF14620"/>
    </source>
</evidence>
<comment type="caution">
    <text evidence="4">The sequence shown here is derived from an EMBL/GenBank/DDBJ whole genome shotgun (WGS) entry which is preliminary data.</text>
</comment>
<keyword evidence="5" id="KW-1185">Reference proteome</keyword>
<organism evidence="4 5">
    <name type="scientific">Peribacillus asahii</name>
    <dbReference type="NCBI Taxonomy" id="228899"/>
    <lineage>
        <taxon>Bacteria</taxon>
        <taxon>Bacillati</taxon>
        <taxon>Bacillota</taxon>
        <taxon>Bacilli</taxon>
        <taxon>Bacillales</taxon>
        <taxon>Bacillaceae</taxon>
        <taxon>Peribacillus</taxon>
    </lineage>
</organism>
<dbReference type="Pfam" id="PF03413">
    <property type="entry name" value="PepSY"/>
    <property type="match status" value="1"/>
</dbReference>
<dbReference type="Pfam" id="PF20769">
    <property type="entry name" value="YPEB_N"/>
    <property type="match status" value="1"/>
</dbReference>
<feature type="domain" description="Sporulation protein YpeB N-terminal" evidence="3">
    <location>
        <begin position="27"/>
        <end position="162"/>
    </location>
</feature>
<evidence type="ECO:0000313" key="5">
    <source>
        <dbReference type="Proteomes" id="UP000266016"/>
    </source>
</evidence>
<dbReference type="GO" id="GO:0009847">
    <property type="term" value="P:spore germination"/>
    <property type="evidence" value="ECO:0007669"/>
    <property type="project" value="InterPro"/>
</dbReference>
<evidence type="ECO:0000313" key="4">
    <source>
        <dbReference type="EMBL" id="RID89256.1"/>
    </source>
</evidence>
<dbReference type="AlphaFoldDB" id="A0A398BPP1"/>
<feature type="domain" description="Sporulation protein YpeB PepSY1 and PepSY2" evidence="2">
    <location>
        <begin position="180"/>
        <end position="372"/>
    </location>
</feature>
<dbReference type="InterPro" id="IPR048402">
    <property type="entry name" value="YpeB_N"/>
</dbReference>
<proteinExistence type="predicted"/>
<dbReference type="Proteomes" id="UP000266016">
    <property type="component" value="Unassembled WGS sequence"/>
</dbReference>
<feature type="domain" description="PepSY" evidence="1">
    <location>
        <begin position="376"/>
        <end position="437"/>
    </location>
</feature>
<protein>
    <submittedName>
        <fullName evidence="4">Germination protein YpeB</fullName>
    </submittedName>
</protein>
<dbReference type="EMBL" id="QWVS01000002">
    <property type="protein sequence ID" value="RID89256.1"/>
    <property type="molecule type" value="Genomic_DNA"/>
</dbReference>
<evidence type="ECO:0000259" key="3">
    <source>
        <dbReference type="Pfam" id="PF20769"/>
    </source>
</evidence>
<sequence>MIRNILIGLLAVAVVGTGFWGYQEHKEKNAVLVHAENNYQRAFHDLNYQLDLLHDKIGTTLAMNSRKSLSPALIEVWRLTSEAQNDVGQLPLALMPFNKTEEFLYDIGNFSYRTAVRDLEKEPLTDQEYKNLKSLYSQSSEIQDELRKVQYAVIKNNLRWMDVELALASNDETVDNTIIDGFKTVEKKVSGYTETNAQNPTFLSTNEKDDIYQHVEGKRISKKEAIAIAKKYADFEDDVKVRVEENGKGSDYGFYSVSLLEKATGIEVNMDITKKGGYPIWYLNNRTVKQAKLDLNQAYTKASNFLKNHHFDSLDLFESSQYDQIGLFTFVASVDGVRVYPDSVKVKVALDDGSIIGFSADEYLQAHKLRSIDDAKISVDKAKEHINSQVKIMEQREAIIINDIGEEVLCYEFLGVIDNDTYRIFINAEDGQEEKVEKLKNSEPVYENML</sequence>
<evidence type="ECO:0000259" key="1">
    <source>
        <dbReference type="Pfam" id="PF03413"/>
    </source>
</evidence>
<dbReference type="RefSeq" id="WP_119115365.1">
    <property type="nucleotide sequence ID" value="NZ_QWVS01000002.1"/>
</dbReference>
<dbReference type="Pfam" id="PF14620">
    <property type="entry name" value="YPEB_PepSY1-2"/>
    <property type="match status" value="1"/>
</dbReference>